<dbReference type="GO" id="GO:0006535">
    <property type="term" value="P:cysteine biosynthetic process from serine"/>
    <property type="evidence" value="ECO:0007669"/>
    <property type="project" value="UniProtKB-UniRule"/>
</dbReference>
<dbReference type="SMART" id="SM00220">
    <property type="entry name" value="S_TKc"/>
    <property type="match status" value="2"/>
</dbReference>
<keyword evidence="8" id="KW-0067">ATP-binding</keyword>
<accession>A0A2P6TKW1</accession>
<feature type="region of interest" description="Disordered" evidence="15">
    <location>
        <begin position="2114"/>
        <end position="2157"/>
    </location>
</feature>
<feature type="binding site" evidence="12">
    <location>
        <position position="130"/>
    </location>
    <ligand>
        <name>pyridoxal 5'-phosphate</name>
        <dbReference type="ChEBI" id="CHEBI:597326"/>
    </ligand>
</feature>
<evidence type="ECO:0000256" key="9">
    <source>
        <dbReference type="ARBA" id="ARBA00022898"/>
    </source>
</evidence>
<dbReference type="FunFam" id="3.40.50.1100:FF:000067">
    <property type="entry name" value="Cysteine synthase"/>
    <property type="match status" value="1"/>
</dbReference>
<dbReference type="Pfam" id="PF00291">
    <property type="entry name" value="PALP"/>
    <property type="match status" value="1"/>
</dbReference>
<feature type="binding site" evidence="12">
    <location>
        <position position="322"/>
    </location>
    <ligand>
        <name>pyridoxal 5'-phosphate</name>
        <dbReference type="ChEBI" id="CHEBI:597326"/>
    </ligand>
</feature>
<keyword evidence="9 12" id="KW-0663">Pyridoxal phosphate</keyword>
<proteinExistence type="inferred from homology"/>
<dbReference type="Gene3D" id="1.10.510.10">
    <property type="entry name" value="Transferase(Phosphotransferase) domain 1"/>
    <property type="match status" value="2"/>
</dbReference>
<feature type="domain" description="Protein kinase" evidence="17">
    <location>
        <begin position="1031"/>
        <end position="1317"/>
    </location>
</feature>
<dbReference type="PROSITE" id="PS00901">
    <property type="entry name" value="CYS_SYNTHASE"/>
    <property type="match status" value="1"/>
</dbReference>
<dbReference type="CDD" id="cd13999">
    <property type="entry name" value="STKc_MAP3K-like"/>
    <property type="match status" value="2"/>
</dbReference>
<dbReference type="Pfam" id="PF07714">
    <property type="entry name" value="PK_Tyr_Ser-Thr"/>
    <property type="match status" value="2"/>
</dbReference>
<evidence type="ECO:0000256" key="14">
    <source>
        <dbReference type="RuleBase" id="RU003985"/>
    </source>
</evidence>
<dbReference type="InterPro" id="IPR051681">
    <property type="entry name" value="Ser/Thr_Kinases-Pseudokinases"/>
</dbReference>
<evidence type="ECO:0000259" key="17">
    <source>
        <dbReference type="PROSITE" id="PS50011"/>
    </source>
</evidence>
<gene>
    <name evidence="18" type="ORF">C2E21_6368</name>
</gene>
<dbReference type="PANTHER" id="PTHR44329">
    <property type="entry name" value="SERINE/THREONINE-PROTEIN KINASE TNNI3K-RELATED"/>
    <property type="match status" value="1"/>
</dbReference>
<name>A0A2P6TKW1_CHLSO</name>
<feature type="region of interest" description="Disordered" evidence="15">
    <location>
        <begin position="1734"/>
        <end position="1772"/>
    </location>
</feature>
<feature type="region of interest" description="Disordered" evidence="15">
    <location>
        <begin position="940"/>
        <end position="977"/>
    </location>
</feature>
<evidence type="ECO:0000256" key="5">
    <source>
        <dbReference type="ARBA" id="ARBA00022605"/>
    </source>
</evidence>
<dbReference type="PROSITE" id="PS00108">
    <property type="entry name" value="PROTEIN_KINASE_ST"/>
    <property type="match status" value="2"/>
</dbReference>
<dbReference type="EMBL" id="LHPG02000012">
    <property type="protein sequence ID" value="PRW44930.1"/>
    <property type="molecule type" value="Genomic_DNA"/>
</dbReference>
<feature type="compositionally biased region" description="Polar residues" evidence="15">
    <location>
        <begin position="1738"/>
        <end position="1772"/>
    </location>
</feature>
<feature type="compositionally biased region" description="Low complexity" evidence="15">
    <location>
        <begin position="954"/>
        <end position="976"/>
    </location>
</feature>
<dbReference type="InterPro" id="IPR000719">
    <property type="entry name" value="Prot_kinase_dom"/>
</dbReference>
<evidence type="ECO:0000256" key="15">
    <source>
        <dbReference type="SAM" id="MobiDB-lite"/>
    </source>
</evidence>
<dbReference type="EC" id="2.5.1.47" evidence="4 14"/>
<dbReference type="GO" id="GO:0004674">
    <property type="term" value="F:protein serine/threonine kinase activity"/>
    <property type="evidence" value="ECO:0007669"/>
    <property type="project" value="TreeGrafter"/>
</dbReference>
<evidence type="ECO:0000256" key="11">
    <source>
        <dbReference type="ARBA" id="ARBA00047931"/>
    </source>
</evidence>
<organism evidence="18 19">
    <name type="scientific">Chlorella sorokiniana</name>
    <name type="common">Freshwater green alga</name>
    <dbReference type="NCBI Taxonomy" id="3076"/>
    <lineage>
        <taxon>Eukaryota</taxon>
        <taxon>Viridiplantae</taxon>
        <taxon>Chlorophyta</taxon>
        <taxon>core chlorophytes</taxon>
        <taxon>Trebouxiophyceae</taxon>
        <taxon>Chlorellales</taxon>
        <taxon>Chlorellaceae</taxon>
        <taxon>Chlorella clade</taxon>
        <taxon>Chlorella</taxon>
    </lineage>
</organism>
<feature type="modified residue" description="N6-(pyridoxal phosphate)lysine" evidence="13">
    <location>
        <position position="99"/>
    </location>
</feature>
<dbReference type="STRING" id="3076.A0A2P6TKW1"/>
<dbReference type="NCBIfam" id="TIGR01136">
    <property type="entry name" value="cysKM"/>
    <property type="match status" value="1"/>
</dbReference>
<reference evidence="18 19" key="1">
    <citation type="journal article" date="2018" name="Plant J.">
        <title>Genome sequences of Chlorella sorokiniana UTEX 1602 and Micractinium conductrix SAG 241.80: implications to maltose excretion by a green alga.</title>
        <authorList>
            <person name="Arriola M.B."/>
            <person name="Velmurugan N."/>
            <person name="Zhang Y."/>
            <person name="Plunkett M.H."/>
            <person name="Hondzo H."/>
            <person name="Barney B.M."/>
        </authorList>
    </citation>
    <scope>NUCLEOTIDE SEQUENCE [LARGE SCALE GENOMIC DNA]</scope>
    <source>
        <strain evidence="19">UTEX 1602</strain>
    </source>
</reference>
<evidence type="ECO:0000313" key="18">
    <source>
        <dbReference type="EMBL" id="PRW44930.1"/>
    </source>
</evidence>
<dbReference type="InterPro" id="IPR005859">
    <property type="entry name" value="CysK"/>
</dbReference>
<dbReference type="GO" id="GO:0005737">
    <property type="term" value="C:cytoplasm"/>
    <property type="evidence" value="ECO:0007669"/>
    <property type="project" value="UniProtKB-ARBA"/>
</dbReference>
<dbReference type="CDD" id="cd01561">
    <property type="entry name" value="CBS_like"/>
    <property type="match status" value="1"/>
</dbReference>
<evidence type="ECO:0000256" key="13">
    <source>
        <dbReference type="PIRSR" id="PIRSR605856-51"/>
    </source>
</evidence>
<dbReference type="InterPro" id="IPR005856">
    <property type="entry name" value="Cys_synth"/>
</dbReference>
<comment type="catalytic activity">
    <reaction evidence="11 14">
        <text>O-acetyl-L-serine + hydrogen sulfide = L-cysteine + acetate</text>
        <dbReference type="Rhea" id="RHEA:14829"/>
        <dbReference type="ChEBI" id="CHEBI:29919"/>
        <dbReference type="ChEBI" id="CHEBI:30089"/>
        <dbReference type="ChEBI" id="CHEBI:35235"/>
        <dbReference type="ChEBI" id="CHEBI:58340"/>
        <dbReference type="EC" id="2.5.1.47"/>
    </reaction>
</comment>
<dbReference type="SUPFAM" id="SSF53686">
    <property type="entry name" value="Tryptophan synthase beta subunit-like PLP-dependent enzymes"/>
    <property type="match status" value="1"/>
</dbReference>
<evidence type="ECO:0000256" key="6">
    <source>
        <dbReference type="ARBA" id="ARBA00022679"/>
    </source>
</evidence>
<dbReference type="Gene3D" id="3.40.50.1100">
    <property type="match status" value="2"/>
</dbReference>
<evidence type="ECO:0000256" key="10">
    <source>
        <dbReference type="ARBA" id="ARBA00023192"/>
    </source>
</evidence>
<evidence type="ECO:0000313" key="19">
    <source>
        <dbReference type="Proteomes" id="UP000239899"/>
    </source>
</evidence>
<keyword evidence="7" id="KW-0547">Nucleotide-binding</keyword>
<feature type="binding site" evidence="12">
    <location>
        <begin position="234"/>
        <end position="238"/>
    </location>
    <ligand>
        <name>pyridoxal 5'-phosphate</name>
        <dbReference type="ChEBI" id="CHEBI:597326"/>
    </ligand>
</feature>
<feature type="region of interest" description="Disordered" evidence="15">
    <location>
        <begin position="1"/>
        <end position="25"/>
    </location>
</feature>
<dbReference type="OrthoDB" id="339325at2759"/>
<dbReference type="FunFam" id="3.40.50.1100:FF:000130">
    <property type="entry name" value="Cysteine synthase"/>
    <property type="match status" value="1"/>
</dbReference>
<evidence type="ECO:0000256" key="16">
    <source>
        <dbReference type="SAM" id="Phobius"/>
    </source>
</evidence>
<dbReference type="InterPro" id="IPR001216">
    <property type="entry name" value="P-phosphate_BS"/>
</dbReference>
<evidence type="ECO:0000256" key="1">
    <source>
        <dbReference type="ARBA" id="ARBA00001933"/>
    </source>
</evidence>
<dbReference type="Pfam" id="PF14295">
    <property type="entry name" value="PAN_4"/>
    <property type="match status" value="2"/>
</dbReference>
<dbReference type="PROSITE" id="PS50011">
    <property type="entry name" value="PROTEIN_KINASE_DOM"/>
    <property type="match status" value="2"/>
</dbReference>
<dbReference type="InterPro" id="IPR001926">
    <property type="entry name" value="TrpB-like_PALP"/>
</dbReference>
<keyword evidence="16" id="KW-0472">Membrane</keyword>
<keyword evidence="16" id="KW-0812">Transmembrane</keyword>
<evidence type="ECO:0000256" key="4">
    <source>
        <dbReference type="ARBA" id="ARBA00012681"/>
    </source>
</evidence>
<evidence type="ECO:0000256" key="2">
    <source>
        <dbReference type="ARBA" id="ARBA00004962"/>
    </source>
</evidence>
<keyword evidence="19" id="KW-1185">Reference proteome</keyword>
<feature type="region of interest" description="Disordered" evidence="15">
    <location>
        <begin position="1790"/>
        <end position="1814"/>
    </location>
</feature>
<comment type="similarity">
    <text evidence="3 14">Belongs to the cysteine synthase/cystathionine beta-synthase family.</text>
</comment>
<dbReference type="Gene3D" id="3.50.4.10">
    <property type="entry name" value="Hepatocyte Growth Factor"/>
    <property type="match status" value="1"/>
</dbReference>
<comment type="cofactor">
    <cofactor evidence="1 12 14">
        <name>pyridoxal 5'-phosphate</name>
        <dbReference type="ChEBI" id="CHEBI:597326"/>
    </cofactor>
</comment>
<keyword evidence="5 14" id="KW-0028">Amino-acid biosynthesis</keyword>
<feature type="region of interest" description="Disordered" evidence="15">
    <location>
        <begin position="593"/>
        <end position="612"/>
    </location>
</feature>
<dbReference type="InterPro" id="IPR008271">
    <property type="entry name" value="Ser/Thr_kinase_AS"/>
</dbReference>
<feature type="domain" description="Protein kinase" evidence="17">
    <location>
        <begin position="1826"/>
        <end position="2102"/>
    </location>
</feature>
<dbReference type="InterPro" id="IPR003609">
    <property type="entry name" value="Pan_app"/>
</dbReference>
<dbReference type="InterPro" id="IPR011009">
    <property type="entry name" value="Kinase-like_dom_sf"/>
</dbReference>
<dbReference type="NCBIfam" id="TIGR01139">
    <property type="entry name" value="cysK"/>
    <property type="match status" value="1"/>
</dbReference>
<dbReference type="GO" id="GO:0005524">
    <property type="term" value="F:ATP binding"/>
    <property type="evidence" value="ECO:0007669"/>
    <property type="project" value="UniProtKB-KW"/>
</dbReference>
<comment type="pathway">
    <text evidence="2">Amino-acid biosynthesis; L-cysteine biosynthesis; L-cysteine from L-serine: step 2/2.</text>
</comment>
<dbReference type="SUPFAM" id="SSF56112">
    <property type="entry name" value="Protein kinase-like (PK-like)"/>
    <property type="match status" value="2"/>
</dbReference>
<protein>
    <recommendedName>
        <fullName evidence="4 14">Cysteine synthase</fullName>
        <ecNumber evidence="4 14">2.5.1.47</ecNumber>
    </recommendedName>
</protein>
<evidence type="ECO:0000256" key="3">
    <source>
        <dbReference type="ARBA" id="ARBA00007103"/>
    </source>
</evidence>
<dbReference type="Proteomes" id="UP000239899">
    <property type="component" value="Unassembled WGS sequence"/>
</dbReference>
<evidence type="ECO:0000256" key="8">
    <source>
        <dbReference type="ARBA" id="ARBA00022840"/>
    </source>
</evidence>
<keyword evidence="6 14" id="KW-0808">Transferase</keyword>
<dbReference type="GO" id="GO:0004124">
    <property type="term" value="F:cysteine synthase activity"/>
    <property type="evidence" value="ECO:0007669"/>
    <property type="project" value="UniProtKB-UniRule"/>
</dbReference>
<sequence length="2157" mass="227815">MQRAIVSSAPAWAPQGCRSRGKAPAPRPARCARLAVRAAEGAAAAAEAKPVTKSSKKIADNITEVIGDTPMVYLNKVTKGCVARVAAKLESCEPCSSVKDRIGRNMIEDAEARGVIKPGTTTLVEPTSGNTGIGLAFVAAAKGYKLILTMPASMSLERRVMLQAFGAQLVLTDPAKGMKGAVAKAEEIAANTPHSYILQQFDNQANADIHRKTTGPEIWRDSAGQVDFLVSGVGTGGTITGVGEYLKSQKPSVKVVAVEPSESPVLSGGKPGPHKIQGIGAGFVPGVLNTQVYDEVLQIPSDDAVEMAKRLAKEEGLLVGISAGAAVQAAVEVAKRPENAGKLVVCIIPSFGERYLSSVLFSSIREECERMGRAATDQSYWEQQAAAVKAACSLSSFYGEDFYMGARLLSTRMANSVGACCAQCDANPSCDRWTHCPLTQLNGCQVPLGPFINSTVPAGTCILSNSIPPSNPNVWLSWSYMQPGVVWASGRKSTAETVQAITTAASYQDNREFINTRMDAFFCRKITAGNLQLTALTGSASTGLPVAVGDQVAYTGVTVLDQQSAKWGIVYSNATKSYWRYPAAYLGPCDDSQAGPACTSSPSGGRNEEGTSCEQDDDCCSGMICMPRVAYNPSTVADVALVTNPTSPTQADLRLFNVAPPGKADGLSVLPRECTALARELVWTNWAVSQYNSSAINASASVFCPYLPADLSWGINGTANASAPTNFTEADPVPWETWASQLCEDLSAAGQKLAEAFKKGGLAAARAFNASLYTCPPNGPNLLTLFYNSINPPFTGGWDSVVDYAKAYAAAADSTGSAMCVGLATVAQNGTILQQLQVHTPYNASSEQPVEPHGQEQGSSSSNTGVIVGVVVAVVAACAVGALLAFYIVRRRRRQRLADAERMAVGDVDDFLDTRSFPGKPVEGAAVAAAAAGTAGGLGSYPDGSMGPPPGTPSPVTTSGTSAAAGASSGHASIPPTRSKDWVLSAITTTRVQRSARLSGGSGSEGAATVSPRRGSSGLDARPWEIAFEELHIVRSCGEGSYGKVYMGTWHETDVAIKILLGTTMVNSQQEAEEALEESRKMVGQLDDEAGLMASLRHPNCVPFFAVCHNPPCIVTEYCSRGGLDSVLAEARRDPAALAKMTWKRRLSLVLDAARGMLYLHRRSVPVLHRDLKSPNILVDENWHAKVGDFNLSRLMEDPKRTSSLAAMNPRWLAPEVMQGAHASKASDVYSFGIVLWEVLTLQLPFASGTQGPWQLVGFVMHGGRPEVPPLGQLPGADTPQFEGLGAYIGLMQRCWAQDPEARPDFAAIVSELKALLTARLGSSDDLMSPTHRRLLSERPSGEGELRTSGGSALTVALAASHAYAAMDQAYWEQQAAAVKAACSLSSFYGEDFYMGATVLSTQIANDVGACCAQCDANPSCSRWTYCPQPTQCDVPVGPFAGQSVPQGTCILSRSPVQSNVTVGITWSQMQPGIVWASGFKSSSPATVEIKASAASFQENQEIIGSQLDSFYCRKVVGGNLQLTTVAGGVFGPSVAAGDKVTYTGLTVRDQQSDEWAIIYSNATKLYWRYPSAGLEPCDGSESVCTPSPSGGRNEEGTSCEQDEDCCSGMVCTPRVSTGPDPVAAIVTTPAAGQVDVRKFALEPNSTDGLSVLPGECTPLARVGALLAIYFVRRRRRRQQQLAEAALKGFGSARHGMVEGEIDDFLGTSSYASKTAEAEAAAAKLAEDGLGSLPFGSVPSQTETPSPVTVSRTSAGARTISGRTSTPSTLSSQSRDYVLSAIASVKAQRSARLSGGSGSEGAATVSPRRGSSGLDARPWEIAFEELRIVRSCGEGSYGKVYMGTWHETDVAIKILLGTTMVNSQEEAEEALEAARKMVGHLDDEAGLMASLRHPNCVPFFAVCHNPPCIVTEYCARGGLDSVLAEARRLPAALAELSWPRRLSLVLDAARGMLYLHRRSVPVLHRDLKSPNILVDESWHAKVADFNLSRLVEESARSSSLAAMNPGAHASKASDVYSFGVVLWEVLTLQLPFASGTQGPWQIVSFVVHGGRPEVPAWEQLPGADTPQFDGLGAYIGLMQRCWAQDADARPDFVAIVAELKTLMASLTGCSETPMNDNLSGEAELRTSGGSSVLGPAALPMQDSGGARSSAGQRQRSA</sequence>
<feature type="transmembrane region" description="Helical" evidence="16">
    <location>
        <begin position="866"/>
        <end position="889"/>
    </location>
</feature>
<feature type="region of interest" description="Disordered" evidence="15">
    <location>
        <begin position="993"/>
        <end position="1018"/>
    </location>
</feature>
<dbReference type="PANTHER" id="PTHR44329:SF298">
    <property type="entry name" value="MIXED LINEAGE KINASE DOMAIN-LIKE PROTEIN"/>
    <property type="match status" value="1"/>
</dbReference>
<dbReference type="InterPro" id="IPR036052">
    <property type="entry name" value="TrpB-like_PALP_sf"/>
</dbReference>
<evidence type="ECO:0000256" key="7">
    <source>
        <dbReference type="ARBA" id="ARBA00022741"/>
    </source>
</evidence>
<comment type="caution">
    <text evidence="18">The sequence shown here is derived from an EMBL/GenBank/DDBJ whole genome shotgun (WGS) entry which is preliminary data.</text>
</comment>
<keyword evidence="10 14" id="KW-0198">Cysteine biosynthesis</keyword>
<evidence type="ECO:0000256" key="12">
    <source>
        <dbReference type="PIRSR" id="PIRSR605856-50"/>
    </source>
</evidence>
<dbReference type="InterPro" id="IPR001245">
    <property type="entry name" value="Ser-Thr/Tyr_kinase_cat_dom"/>
</dbReference>
<keyword evidence="16" id="KW-1133">Transmembrane helix</keyword>